<gene>
    <name evidence="2" type="ORF">KM312_12880</name>
</gene>
<keyword evidence="1" id="KW-1133">Transmembrane helix</keyword>
<dbReference type="EMBL" id="JAHHQF010000103">
    <property type="protein sequence ID" value="MBT9283508.1"/>
    <property type="molecule type" value="Genomic_DNA"/>
</dbReference>
<feature type="transmembrane region" description="Helical" evidence="1">
    <location>
        <begin position="138"/>
        <end position="162"/>
    </location>
</feature>
<evidence type="ECO:0008006" key="4">
    <source>
        <dbReference type="Google" id="ProtNLM"/>
    </source>
</evidence>
<keyword evidence="1" id="KW-0812">Transmembrane</keyword>
<evidence type="ECO:0000313" key="3">
    <source>
        <dbReference type="Proteomes" id="UP000748108"/>
    </source>
</evidence>
<reference evidence="2" key="1">
    <citation type="journal article" date="2021" name="Microbiology">
        <title>Metagenomic Analysis of the Microbial Community in the Underground Coal Fire Area (Kemerovo Region, Russia) Revealed Predominance of Thermophilic Members of the Phyla Deinococcus-thermus, Aquificae, and Firmicutes.</title>
        <authorList>
            <person name="Kadnikov V."/>
            <person name="Mardanov A.V."/>
            <person name="Beletsky A.V."/>
            <person name="Karnachuk O.V."/>
            <person name="Ravin N.V."/>
        </authorList>
    </citation>
    <scope>NUCLEOTIDE SEQUENCE</scope>
    <source>
        <strain evidence="2">RBS10-49</strain>
    </source>
</reference>
<dbReference type="Proteomes" id="UP000748108">
    <property type="component" value="Unassembled WGS sequence"/>
</dbReference>
<proteinExistence type="predicted"/>
<sequence>MNGENAFRAWIETWPIWPLIRAFGFSAYVWLFLTVAAGMLASLPFVPGKLRGILNIVHRQGARWGLGFLLLHMLLLSLDPTMPFPWTAIVFPSFADARSAVYGLGIFAFYGLIIVMVTSGAVKVIGQAMWRKFHLLSYPTFLLAFFHGVFAGTDSQALWVVVFYRTRRLPRGNPRNSFRGGGQEATVGMIALLALLQFMFSTKPKARENLPQTPPARRR</sequence>
<name>A0A947GHQ4_HYDSH</name>
<dbReference type="AlphaFoldDB" id="A0A947GHQ4"/>
<feature type="transmembrane region" description="Helical" evidence="1">
    <location>
        <begin position="64"/>
        <end position="82"/>
    </location>
</feature>
<accession>A0A947GHQ4</accession>
<organism evidence="2 3">
    <name type="scientific">Hydrogenibacillus schlegelii</name>
    <name type="common">Bacillus schlegelii</name>
    <dbReference type="NCBI Taxonomy" id="1484"/>
    <lineage>
        <taxon>Bacteria</taxon>
        <taxon>Bacillati</taxon>
        <taxon>Bacillota</taxon>
        <taxon>Bacilli</taxon>
        <taxon>Bacillales</taxon>
        <taxon>Bacillales Family X. Incertae Sedis</taxon>
        <taxon>Hydrogenibacillus</taxon>
    </lineage>
</organism>
<evidence type="ECO:0000256" key="1">
    <source>
        <dbReference type="SAM" id="Phobius"/>
    </source>
</evidence>
<feature type="transmembrane region" description="Helical" evidence="1">
    <location>
        <begin position="20"/>
        <end position="43"/>
    </location>
</feature>
<protein>
    <recommendedName>
        <fullName evidence="4">Ferric oxidoreductase domain-containing protein</fullName>
    </recommendedName>
</protein>
<feature type="transmembrane region" description="Helical" evidence="1">
    <location>
        <begin position="182"/>
        <end position="200"/>
    </location>
</feature>
<feature type="transmembrane region" description="Helical" evidence="1">
    <location>
        <begin position="102"/>
        <end position="126"/>
    </location>
</feature>
<keyword evidence="1" id="KW-0472">Membrane</keyword>
<comment type="caution">
    <text evidence="2">The sequence shown here is derived from an EMBL/GenBank/DDBJ whole genome shotgun (WGS) entry which is preliminary data.</text>
</comment>
<evidence type="ECO:0000313" key="2">
    <source>
        <dbReference type="EMBL" id="MBT9283508.1"/>
    </source>
</evidence>